<dbReference type="SUPFAM" id="SSF56601">
    <property type="entry name" value="beta-lactamase/transpeptidase-like"/>
    <property type="match status" value="1"/>
</dbReference>
<comment type="catalytic activity">
    <reaction evidence="7">
        <text>Preferential cleavage: (Ac)2-L-Lys-D-Ala-|-D-Ala. Also transpeptidation of peptidyl-alanyl moieties that are N-acyl substituents of D-alanine.</text>
        <dbReference type="EC" id="3.4.16.4"/>
    </reaction>
</comment>
<gene>
    <name evidence="12" type="ORF">ACFFIA_24940</name>
</gene>
<sequence>MTLVFSGLLAGVVLAVVAFPGNAVFALAAKGASDAYLSLPSDLRMPQTAQRTYLYARDGKTLIATLYDVNREDVRLHQIAPAMRQAIVAAEDARFYEHGGVDARSVMRAIVANGAGGEVEQGASTLTMQYVRNVLKNDPDLTDQQRREAIDDTARRKIQEMRYATALERKLSKDEILNRYLNISYFGAQAYGIQAASERYFGKPASKLTLAESALLAGLVQSPDADSPIAGDRDRALERRGYVLDAMARTGAITPDQAAQAKAEPLRLKPTQLPNGCIASRDNSWGFFCDYVREWWMSRPEFGSNPQVREQNLLTGGYRVVTSLDPKIQKIAQDSVLGVYGYGSNRAAPMAVVEPGSGQVLAMAVNHHFSLNDTTNQLVAGGGAIDGYQAGSTFKLFTLLAGLEAGYALGTGFNAPGRFVSKYPGDARCGGKWCPSNATPSWMNGYRTMWSGFGRSVNTYFVWLEQTVGAEKSVEMAQRLGIQFRAKSDAKLAKEKAAQWGSFTLGVSSTTPLELANAYATLAADGVYCKDTPVKSITDPTGRKLPAGDPACKRALNPQVARAGADAARCPVGQQSAYGRCDGGTAEQAGGILGGRPVGGKTGTSEDDSTASFVGFTAQLSAASIAANPDDPQDYVGSAVQDNVINAVAQTLATALEGKPERAFAPPGPTIALGKKRGR</sequence>
<dbReference type="SUPFAM" id="SSF53955">
    <property type="entry name" value="Lysozyme-like"/>
    <property type="match status" value="1"/>
</dbReference>
<organism evidence="12 13">
    <name type="scientific">Phytohabitans kaempferiae</name>
    <dbReference type="NCBI Taxonomy" id="1620943"/>
    <lineage>
        <taxon>Bacteria</taxon>
        <taxon>Bacillati</taxon>
        <taxon>Actinomycetota</taxon>
        <taxon>Actinomycetes</taxon>
        <taxon>Micromonosporales</taxon>
        <taxon>Micromonosporaceae</taxon>
    </lineage>
</organism>
<evidence type="ECO:0000256" key="4">
    <source>
        <dbReference type="ARBA" id="ARBA00022679"/>
    </source>
</evidence>
<dbReference type="PANTHER" id="PTHR32282">
    <property type="entry name" value="BINDING PROTEIN TRANSPEPTIDASE, PUTATIVE-RELATED"/>
    <property type="match status" value="1"/>
</dbReference>
<evidence type="ECO:0000256" key="6">
    <source>
        <dbReference type="ARBA" id="ARBA00023268"/>
    </source>
</evidence>
<name>A0ABV6M876_9ACTN</name>
<evidence type="ECO:0000256" key="5">
    <source>
        <dbReference type="ARBA" id="ARBA00022801"/>
    </source>
</evidence>
<evidence type="ECO:0000256" key="8">
    <source>
        <dbReference type="ARBA" id="ARBA00049902"/>
    </source>
</evidence>
<dbReference type="InterPro" id="IPR023346">
    <property type="entry name" value="Lysozyme-like_dom_sf"/>
</dbReference>
<dbReference type="Gene3D" id="1.10.3810.10">
    <property type="entry name" value="Biosynthetic peptidoglycan transglycosylase-like"/>
    <property type="match status" value="1"/>
</dbReference>
<dbReference type="PANTHER" id="PTHR32282:SF33">
    <property type="entry name" value="PEPTIDOGLYCAN GLYCOSYLTRANSFERASE"/>
    <property type="match status" value="1"/>
</dbReference>
<keyword evidence="2" id="KW-0645">Protease</keyword>
<comment type="catalytic activity">
    <reaction evidence="8">
        <text>[GlcNAc-(1-&gt;4)-Mur2Ac(oyl-L-Ala-gamma-D-Glu-L-Lys-D-Ala-D-Ala)](n)-di-trans,octa-cis-undecaprenyl diphosphate + beta-D-GlcNAc-(1-&gt;4)-Mur2Ac(oyl-L-Ala-gamma-D-Glu-L-Lys-D-Ala-D-Ala)-di-trans,octa-cis-undecaprenyl diphosphate = [GlcNAc-(1-&gt;4)-Mur2Ac(oyl-L-Ala-gamma-D-Glu-L-Lys-D-Ala-D-Ala)](n+1)-di-trans,octa-cis-undecaprenyl diphosphate + di-trans,octa-cis-undecaprenyl diphosphate + H(+)</text>
        <dbReference type="Rhea" id="RHEA:23708"/>
        <dbReference type="Rhea" id="RHEA-COMP:9602"/>
        <dbReference type="Rhea" id="RHEA-COMP:9603"/>
        <dbReference type="ChEBI" id="CHEBI:15378"/>
        <dbReference type="ChEBI" id="CHEBI:58405"/>
        <dbReference type="ChEBI" id="CHEBI:60033"/>
        <dbReference type="ChEBI" id="CHEBI:78435"/>
        <dbReference type="EC" id="2.4.99.28"/>
    </reaction>
</comment>
<keyword evidence="1" id="KW-0121">Carboxypeptidase</keyword>
<feature type="region of interest" description="Disordered" evidence="9">
    <location>
        <begin position="659"/>
        <end position="679"/>
    </location>
</feature>
<comment type="caution">
    <text evidence="12">The sequence shown here is derived from an EMBL/GenBank/DDBJ whole genome shotgun (WGS) entry which is preliminary data.</text>
</comment>
<keyword evidence="3 12" id="KW-0328">Glycosyltransferase</keyword>
<evidence type="ECO:0000256" key="1">
    <source>
        <dbReference type="ARBA" id="ARBA00022645"/>
    </source>
</evidence>
<dbReference type="EMBL" id="JBHLUH010000052">
    <property type="protein sequence ID" value="MFC0530895.1"/>
    <property type="molecule type" value="Genomic_DNA"/>
</dbReference>
<dbReference type="InterPro" id="IPR050396">
    <property type="entry name" value="Glycosyltr_51/Transpeptidase"/>
</dbReference>
<keyword evidence="4 12" id="KW-0808">Transferase</keyword>
<feature type="domain" description="Penicillin-binding protein transpeptidase" evidence="10">
    <location>
        <begin position="352"/>
        <end position="648"/>
    </location>
</feature>
<dbReference type="InterPro" id="IPR001264">
    <property type="entry name" value="Glyco_trans_51"/>
</dbReference>
<dbReference type="RefSeq" id="WP_377254342.1">
    <property type="nucleotide sequence ID" value="NZ_JBHLUH010000052.1"/>
</dbReference>
<keyword evidence="5" id="KW-0378">Hydrolase</keyword>
<keyword evidence="13" id="KW-1185">Reference proteome</keyword>
<dbReference type="Proteomes" id="UP001589867">
    <property type="component" value="Unassembled WGS sequence"/>
</dbReference>
<evidence type="ECO:0000256" key="7">
    <source>
        <dbReference type="ARBA" id="ARBA00034000"/>
    </source>
</evidence>
<dbReference type="Gene3D" id="3.40.710.10">
    <property type="entry name" value="DD-peptidase/beta-lactamase superfamily"/>
    <property type="match status" value="1"/>
</dbReference>
<protein>
    <submittedName>
        <fullName evidence="12">Transglycosylase domain-containing protein</fullName>
        <ecNumber evidence="12">2.4.-.-</ecNumber>
    </submittedName>
</protein>
<proteinExistence type="predicted"/>
<evidence type="ECO:0000313" key="13">
    <source>
        <dbReference type="Proteomes" id="UP001589867"/>
    </source>
</evidence>
<keyword evidence="6" id="KW-0511">Multifunctional enzyme</keyword>
<dbReference type="EC" id="2.4.-.-" evidence="12"/>
<dbReference type="InterPro" id="IPR036950">
    <property type="entry name" value="PBP_transglycosylase"/>
</dbReference>
<accession>A0ABV6M876</accession>
<dbReference type="Pfam" id="PF00912">
    <property type="entry name" value="Transgly"/>
    <property type="match status" value="1"/>
</dbReference>
<evidence type="ECO:0000259" key="11">
    <source>
        <dbReference type="Pfam" id="PF00912"/>
    </source>
</evidence>
<evidence type="ECO:0000313" key="12">
    <source>
        <dbReference type="EMBL" id="MFC0530895.1"/>
    </source>
</evidence>
<reference evidence="12 13" key="1">
    <citation type="submission" date="2024-09" db="EMBL/GenBank/DDBJ databases">
        <authorList>
            <person name="Sun Q."/>
            <person name="Mori K."/>
        </authorList>
    </citation>
    <scope>NUCLEOTIDE SEQUENCE [LARGE SCALE GENOMIC DNA]</scope>
    <source>
        <strain evidence="12 13">TBRC 3947</strain>
    </source>
</reference>
<evidence type="ECO:0000256" key="2">
    <source>
        <dbReference type="ARBA" id="ARBA00022670"/>
    </source>
</evidence>
<evidence type="ECO:0000256" key="9">
    <source>
        <dbReference type="SAM" id="MobiDB-lite"/>
    </source>
</evidence>
<dbReference type="GO" id="GO:0016757">
    <property type="term" value="F:glycosyltransferase activity"/>
    <property type="evidence" value="ECO:0007669"/>
    <property type="project" value="UniProtKB-KW"/>
</dbReference>
<dbReference type="InterPro" id="IPR001460">
    <property type="entry name" value="PCN-bd_Tpept"/>
</dbReference>
<feature type="domain" description="Glycosyl transferase family 51" evidence="11">
    <location>
        <begin position="62"/>
        <end position="247"/>
    </location>
</feature>
<dbReference type="Pfam" id="PF00905">
    <property type="entry name" value="Transpeptidase"/>
    <property type="match status" value="1"/>
</dbReference>
<dbReference type="InterPro" id="IPR012338">
    <property type="entry name" value="Beta-lactam/transpept-like"/>
</dbReference>
<evidence type="ECO:0000256" key="3">
    <source>
        <dbReference type="ARBA" id="ARBA00022676"/>
    </source>
</evidence>
<evidence type="ECO:0000259" key="10">
    <source>
        <dbReference type="Pfam" id="PF00905"/>
    </source>
</evidence>